<evidence type="ECO:0000313" key="3">
    <source>
        <dbReference type="Proteomes" id="UP001432027"/>
    </source>
</evidence>
<keyword evidence="1" id="KW-0732">Signal</keyword>
<feature type="signal peptide" evidence="1">
    <location>
        <begin position="1"/>
        <end position="16"/>
    </location>
</feature>
<evidence type="ECO:0000313" key="2">
    <source>
        <dbReference type="EMBL" id="GMS97170.1"/>
    </source>
</evidence>
<dbReference type="PANTHER" id="PTHR35182">
    <property type="entry name" value="PROTEIN CBG13762"/>
    <property type="match status" value="1"/>
</dbReference>
<name>A0AAV5TSC1_9BILA</name>
<feature type="chain" id="PRO_5043450637" evidence="1">
    <location>
        <begin position="17"/>
        <end position="127"/>
    </location>
</feature>
<dbReference type="Proteomes" id="UP001432027">
    <property type="component" value="Unassembled WGS sequence"/>
</dbReference>
<proteinExistence type="predicted"/>
<dbReference type="AlphaFoldDB" id="A0AAV5TSC1"/>
<accession>A0AAV5TSC1</accession>
<dbReference type="PANTHER" id="PTHR35182:SF1">
    <property type="entry name" value="COLD-SHOCK PROTEIN-RELATED"/>
    <property type="match status" value="1"/>
</dbReference>
<comment type="caution">
    <text evidence="2">The sequence shown here is derived from an EMBL/GenBank/DDBJ whole genome shotgun (WGS) entry which is preliminary data.</text>
</comment>
<gene>
    <name evidence="2" type="ORF">PENTCL1PPCAC_19345</name>
</gene>
<dbReference type="EMBL" id="BTSX01000004">
    <property type="protein sequence ID" value="GMS97170.1"/>
    <property type="molecule type" value="Genomic_DNA"/>
</dbReference>
<sequence>MARLLLLAALVGCTMAAVMQIKAKVGEKVELDLGEVKVWERSVNGTEQTIRLCSKTEKNVACSNWVDTDGNPVAKGAFVCTTGKLKIKKASLADSGSYSSPDVKPKFVKHEDGSMSATASPMISLTV</sequence>
<reference evidence="2" key="1">
    <citation type="submission" date="2023-10" db="EMBL/GenBank/DDBJ databases">
        <title>Genome assembly of Pristionchus species.</title>
        <authorList>
            <person name="Yoshida K."/>
            <person name="Sommer R.J."/>
        </authorList>
    </citation>
    <scope>NUCLEOTIDE SEQUENCE</scope>
    <source>
        <strain evidence="2">RS0144</strain>
    </source>
</reference>
<keyword evidence="3" id="KW-1185">Reference proteome</keyword>
<feature type="non-terminal residue" evidence="2">
    <location>
        <position position="127"/>
    </location>
</feature>
<organism evidence="2 3">
    <name type="scientific">Pristionchus entomophagus</name>
    <dbReference type="NCBI Taxonomy" id="358040"/>
    <lineage>
        <taxon>Eukaryota</taxon>
        <taxon>Metazoa</taxon>
        <taxon>Ecdysozoa</taxon>
        <taxon>Nematoda</taxon>
        <taxon>Chromadorea</taxon>
        <taxon>Rhabditida</taxon>
        <taxon>Rhabditina</taxon>
        <taxon>Diplogasteromorpha</taxon>
        <taxon>Diplogasteroidea</taxon>
        <taxon>Neodiplogasteridae</taxon>
        <taxon>Pristionchus</taxon>
    </lineage>
</organism>
<evidence type="ECO:0000256" key="1">
    <source>
        <dbReference type="SAM" id="SignalP"/>
    </source>
</evidence>
<protein>
    <submittedName>
        <fullName evidence="2">Uncharacterized protein</fullName>
    </submittedName>
</protein>